<proteinExistence type="predicted"/>
<dbReference type="AlphaFoldDB" id="A0A5C5SF89"/>
<accession>A0A5C5SF89</accession>
<dbReference type="RefSeq" id="WP_146565732.1">
    <property type="nucleotide sequence ID" value="NZ_VOHL01000001.1"/>
</dbReference>
<dbReference type="Pfam" id="PF10439">
    <property type="entry name" value="Bacteriocin_IIc"/>
    <property type="match status" value="1"/>
</dbReference>
<dbReference type="EMBL" id="VOHL01000001">
    <property type="protein sequence ID" value="TWS98803.1"/>
    <property type="molecule type" value="Genomic_DNA"/>
</dbReference>
<dbReference type="Proteomes" id="UP000317430">
    <property type="component" value="Unassembled WGS sequence"/>
</dbReference>
<gene>
    <name evidence="1" type="ORF">FRX57_00905</name>
</gene>
<dbReference type="InterPro" id="IPR019493">
    <property type="entry name" value="Bacteriocin_IIb_lactacin-rel"/>
</dbReference>
<organism evidence="1 2">
    <name type="scientific">Streptococcus cuniculipharyngis</name>
    <dbReference type="NCBI Taxonomy" id="1562651"/>
    <lineage>
        <taxon>Bacteria</taxon>
        <taxon>Bacillati</taxon>
        <taxon>Bacillota</taxon>
        <taxon>Bacilli</taxon>
        <taxon>Lactobacillales</taxon>
        <taxon>Streptococcaceae</taxon>
        <taxon>Streptococcus</taxon>
    </lineage>
</organism>
<evidence type="ECO:0000313" key="1">
    <source>
        <dbReference type="EMBL" id="TWS98803.1"/>
    </source>
</evidence>
<sequence>MNTKTISQFELLDTEHLATVEGGVSNKCIAAIVGGAVWGGSRGLVGGPLAGGIGTAVGAAAGAIIGCR</sequence>
<keyword evidence="2" id="KW-1185">Reference proteome</keyword>
<reference evidence="1 2" key="1">
    <citation type="submission" date="2019-08" db="EMBL/GenBank/DDBJ databases">
        <authorList>
            <person name="Lei W."/>
        </authorList>
    </citation>
    <scope>NUCLEOTIDE SEQUENCE [LARGE SCALE GENOMIC DNA]</scope>
    <source>
        <strain evidence="1 2">CCUG 66496</strain>
    </source>
</reference>
<evidence type="ECO:0000313" key="2">
    <source>
        <dbReference type="Proteomes" id="UP000317430"/>
    </source>
</evidence>
<name>A0A5C5SF89_9STRE</name>
<dbReference type="GO" id="GO:0042742">
    <property type="term" value="P:defense response to bacterium"/>
    <property type="evidence" value="ECO:0007669"/>
    <property type="project" value="InterPro"/>
</dbReference>
<comment type="caution">
    <text evidence="1">The sequence shown here is derived from an EMBL/GenBank/DDBJ whole genome shotgun (WGS) entry which is preliminary data.</text>
</comment>
<protein>
    <submittedName>
        <fullName evidence="1">ComC/BlpC family leader-containing pheromone/bacteriocin</fullName>
    </submittedName>
</protein>